<reference evidence="1 2" key="1">
    <citation type="submission" date="2018-09" db="EMBL/GenBank/DDBJ databases">
        <title>Nocardia yunnanensis sp. nov., an actinomycete isolated from a soil sample.</title>
        <authorList>
            <person name="Zhang J."/>
        </authorList>
    </citation>
    <scope>NUCLEOTIDE SEQUENCE [LARGE SCALE GENOMIC DNA]</scope>
    <source>
        <strain evidence="1 2">CFHS0054</strain>
    </source>
</reference>
<dbReference type="RefSeq" id="WP_120739305.1">
    <property type="nucleotide sequence ID" value="NZ_CP032568.1"/>
</dbReference>
<dbReference type="KEGG" id="nyu:D7D52_22285"/>
<gene>
    <name evidence="1" type="ORF">D7D52_22285</name>
</gene>
<name>A0A386ZG29_9NOCA</name>
<dbReference type="OrthoDB" id="4569028at2"/>
<accession>A0A386ZG29</accession>
<protein>
    <submittedName>
        <fullName evidence="1">Uncharacterized protein</fullName>
    </submittedName>
</protein>
<proteinExistence type="predicted"/>
<evidence type="ECO:0000313" key="2">
    <source>
        <dbReference type="Proteomes" id="UP000267164"/>
    </source>
</evidence>
<keyword evidence="2" id="KW-1185">Reference proteome</keyword>
<dbReference type="Proteomes" id="UP000267164">
    <property type="component" value="Chromosome"/>
</dbReference>
<dbReference type="AlphaFoldDB" id="A0A386ZG29"/>
<dbReference type="EMBL" id="CP032568">
    <property type="protein sequence ID" value="AYF76114.1"/>
    <property type="molecule type" value="Genomic_DNA"/>
</dbReference>
<evidence type="ECO:0000313" key="1">
    <source>
        <dbReference type="EMBL" id="AYF76114.1"/>
    </source>
</evidence>
<sequence>MGTKERQTGRHRLGLAGTVHCLEIPAVAAALAEFRRPWLTALLSPARHSIAAMRKRSSSHPTVVRRWIPATAA</sequence>
<organism evidence="1 2">
    <name type="scientific">Nocardia yunnanensis</name>
    <dbReference type="NCBI Taxonomy" id="2382165"/>
    <lineage>
        <taxon>Bacteria</taxon>
        <taxon>Bacillati</taxon>
        <taxon>Actinomycetota</taxon>
        <taxon>Actinomycetes</taxon>
        <taxon>Mycobacteriales</taxon>
        <taxon>Nocardiaceae</taxon>
        <taxon>Nocardia</taxon>
    </lineage>
</organism>